<dbReference type="Proteomes" id="UP000322873">
    <property type="component" value="Unassembled WGS sequence"/>
</dbReference>
<dbReference type="VEuPathDB" id="FungiDB:MFRU_003g02100"/>
<evidence type="ECO:0008006" key="3">
    <source>
        <dbReference type="Google" id="ProtNLM"/>
    </source>
</evidence>
<comment type="caution">
    <text evidence="1">The sequence shown here is derived from an EMBL/GenBank/DDBJ whole genome shotgun (WGS) entry which is preliminary data.</text>
</comment>
<reference evidence="1 2" key="1">
    <citation type="submission" date="2019-06" db="EMBL/GenBank/DDBJ databases">
        <title>Genome Sequence of the Brown Rot Fungal Pathogen Monilinia fructicola.</title>
        <authorList>
            <person name="De Miccolis Angelini R.M."/>
            <person name="Landi L."/>
            <person name="Abate D."/>
            <person name="Pollastro S."/>
            <person name="Romanazzi G."/>
            <person name="Faretra F."/>
        </authorList>
    </citation>
    <scope>NUCLEOTIDE SEQUENCE [LARGE SCALE GENOMIC DNA]</scope>
    <source>
        <strain evidence="1 2">Mfrc123</strain>
    </source>
</reference>
<sequence length="566" mass="63511">MAQASASVLDAIGRTSDQSHKISSNVGVFGKQFQCGVYSLQPLSSACFAKRVPITNSEGRAILSSLGLVSTIKGTDMATSTEATSAEAVDCIHVDGTEHKVVDIGGGGDVVLEILFENTKACTKSIPKETIERLRISKTPFPSARVFYRVRLDILKKQSKYFEHLLGSDTFGEGRAISAKFAELSLSGKDPLKLRAEELPRIQITDEDDATRTIGRETVFRDMLKILHGIDHSTKLITLLYLAILVVMADRYDCMAAIARYITGKFSSFRYPPTLDKTTEEVVRQKILIYYHTNQALRLATATKELIVRGSSRWSIYEEADSTFLAAWWDLPEDLEAELSYRRSRIILTISTLQTYFLSLYTSRTLQCKLGYDSSTACDSFQLGEMVKFLTRKNLLSLIPFQAVSPEDPEFIWPEAYSGDIEQLLTLLRQCPSYQIDKNHGHCGLRSKLLPALDYIKDCMDGGVGIKVQLWKTERSTQTWISNSSTENNGTRRAFVVAGKAVGNETPEGVFDFKNLSREDLMLGARALGVDKAAKKLFLADKWNWTREVETEKERERMSKSSFFRF</sequence>
<gene>
    <name evidence="1" type="ORF">EYC84_003206</name>
</gene>
<accession>A0A5M9JSX3</accession>
<protein>
    <recommendedName>
        <fullName evidence="3">BTB domain-containing protein</fullName>
    </recommendedName>
</protein>
<evidence type="ECO:0000313" key="2">
    <source>
        <dbReference type="Proteomes" id="UP000322873"/>
    </source>
</evidence>
<dbReference type="AlphaFoldDB" id="A0A5M9JSX3"/>
<dbReference type="EMBL" id="VICG01000004">
    <property type="protein sequence ID" value="KAA8572604.1"/>
    <property type="molecule type" value="Genomic_DNA"/>
</dbReference>
<keyword evidence="2" id="KW-1185">Reference proteome</keyword>
<organism evidence="1 2">
    <name type="scientific">Monilinia fructicola</name>
    <name type="common">Brown rot fungus</name>
    <name type="synonym">Ciboria fructicola</name>
    <dbReference type="NCBI Taxonomy" id="38448"/>
    <lineage>
        <taxon>Eukaryota</taxon>
        <taxon>Fungi</taxon>
        <taxon>Dikarya</taxon>
        <taxon>Ascomycota</taxon>
        <taxon>Pezizomycotina</taxon>
        <taxon>Leotiomycetes</taxon>
        <taxon>Helotiales</taxon>
        <taxon>Sclerotiniaceae</taxon>
        <taxon>Monilinia</taxon>
    </lineage>
</organism>
<proteinExistence type="predicted"/>
<evidence type="ECO:0000313" key="1">
    <source>
        <dbReference type="EMBL" id="KAA8572604.1"/>
    </source>
</evidence>
<name>A0A5M9JSX3_MONFR</name>